<keyword evidence="1" id="KW-0472">Membrane</keyword>
<reference evidence="2 3" key="1">
    <citation type="journal article" date="2012" name="J. Bacteriol.">
        <title>Complete Genome Sequence of Burkholderia phenoliruptrix BR3459a (CLA1), a Heat-Tolerant, Nitrogen-Fixing Symbiont of Mimosa flocculosa.</title>
        <authorList>
            <person name="de Oliveira Cunha C."/>
            <person name="Goda Zuleta L.F."/>
            <person name="Paula de Almeida L.G."/>
            <person name="Prioli Ciapina L."/>
            <person name="Lustrino Borges W."/>
            <person name="Pitard R.M."/>
            <person name="Baldani J.I."/>
            <person name="Straliotto R."/>
            <person name="de Faria S.M."/>
            <person name="Hungria M."/>
            <person name="Sousa Cavada B."/>
            <person name="Mercante F.M."/>
            <person name="Ribeiro de Vasconcelos A.T."/>
        </authorList>
    </citation>
    <scope>NUCLEOTIDE SEQUENCE [LARGE SCALE GENOMIC DNA]</scope>
    <source>
        <strain evidence="2 3">BR3459a</strain>
        <plasmid evidence="2 3">pSYMBR3459</plasmid>
    </source>
</reference>
<gene>
    <name evidence="2" type="ORF">BUPH_08242</name>
</gene>
<dbReference type="PATRIC" id="fig|1229205.11.peg.6770"/>
<dbReference type="KEGG" id="bpx:BUPH_08242"/>
<evidence type="ECO:0000313" key="3">
    <source>
        <dbReference type="Proteomes" id="UP000010105"/>
    </source>
</evidence>
<keyword evidence="1" id="KW-1133">Transmembrane helix</keyword>
<dbReference type="Proteomes" id="UP000010105">
    <property type="component" value="Plasmid pSYMBR3459"/>
</dbReference>
<geneLocation type="plasmid" evidence="2 3">
    <name>pSYMBR3459</name>
</geneLocation>
<keyword evidence="2" id="KW-0614">Plasmid</keyword>
<dbReference type="Pfam" id="PF19744">
    <property type="entry name" value="DUF6232"/>
    <property type="match status" value="1"/>
</dbReference>
<proteinExistence type="predicted"/>
<dbReference type="EMBL" id="CP003865">
    <property type="protein sequence ID" value="AFT90083.1"/>
    <property type="molecule type" value="Genomic_DNA"/>
</dbReference>
<evidence type="ECO:0000313" key="2">
    <source>
        <dbReference type="EMBL" id="AFT90083.1"/>
    </source>
</evidence>
<dbReference type="InterPro" id="IPR045629">
    <property type="entry name" value="DUF6232"/>
</dbReference>
<dbReference type="AlphaFoldDB" id="K0E0U5"/>
<protein>
    <submittedName>
        <fullName evidence="2">Uncharacterized protein</fullName>
    </submittedName>
</protein>
<keyword evidence="1" id="KW-0812">Transmembrane</keyword>
<accession>K0E0U5</accession>
<name>K0E0U5_9BURK</name>
<feature type="transmembrane region" description="Helical" evidence="1">
    <location>
        <begin position="23"/>
        <end position="56"/>
    </location>
</feature>
<dbReference type="HOGENOM" id="CLU_2218118_0_0_4"/>
<evidence type="ECO:0000256" key="1">
    <source>
        <dbReference type="SAM" id="Phobius"/>
    </source>
</evidence>
<organism evidence="2 3">
    <name type="scientific">Paraburkholderia phenoliruptrix BR3459a</name>
    <dbReference type="NCBI Taxonomy" id="1229205"/>
    <lineage>
        <taxon>Bacteria</taxon>
        <taxon>Pseudomonadati</taxon>
        <taxon>Pseudomonadota</taxon>
        <taxon>Betaproteobacteria</taxon>
        <taxon>Burkholderiales</taxon>
        <taxon>Burkholderiaceae</taxon>
        <taxon>Paraburkholderia</taxon>
    </lineage>
</organism>
<sequence>MVVDQTFAMSGITSVKVSPIHNILLWFFAAVFILFGLSVCFVGSIASLLIGCFFILAGAACAWGARTQYALVLLSASGETKALISRNQDLVYNISNAVANAMIARG</sequence>